<feature type="signal peptide" evidence="1">
    <location>
        <begin position="1"/>
        <end position="29"/>
    </location>
</feature>
<accession>A0A1L5NT99</accession>
<keyword evidence="2" id="KW-0614">Plasmid</keyword>
<protein>
    <submittedName>
        <fullName evidence="2">Uncharacterized protein</fullName>
    </submittedName>
</protein>
<feature type="chain" id="PRO_5012046726" evidence="1">
    <location>
        <begin position="30"/>
        <end position="66"/>
    </location>
</feature>
<keyword evidence="1" id="KW-0732">Signal</keyword>
<proteinExistence type="predicted"/>
<sequence length="66" mass="6964">MYTRALFHTAAVSVFLAGAAMPTANSANAADKITIMVGGYEKQIYLPAALGDGNRSERIRPPVLPS</sequence>
<geneLocation type="plasmid" evidence="3">
    <name>prgalie4872d</name>
</geneLocation>
<organism evidence="2 3">
    <name type="scientific">Rhizobium gallicum</name>
    <dbReference type="NCBI Taxonomy" id="56730"/>
    <lineage>
        <taxon>Bacteria</taxon>
        <taxon>Pseudomonadati</taxon>
        <taxon>Pseudomonadota</taxon>
        <taxon>Alphaproteobacteria</taxon>
        <taxon>Hyphomicrobiales</taxon>
        <taxon>Rhizobiaceae</taxon>
        <taxon>Rhizobium/Agrobacterium group</taxon>
        <taxon>Rhizobium</taxon>
    </lineage>
</organism>
<dbReference type="Proteomes" id="UP000184749">
    <property type="component" value="Plasmid pRgalIE4872d"/>
</dbReference>
<dbReference type="AlphaFoldDB" id="A0A1L5NT99"/>
<evidence type="ECO:0000313" key="2">
    <source>
        <dbReference type="EMBL" id="APO71110.1"/>
    </source>
</evidence>
<dbReference type="EMBL" id="CP017105">
    <property type="protein sequence ID" value="APO71110.1"/>
    <property type="molecule type" value="Genomic_DNA"/>
</dbReference>
<reference evidence="2 3" key="1">
    <citation type="submission" date="2016-09" db="EMBL/GenBank/DDBJ databases">
        <title>The complete genome sequences of Rhizobium gallicum, symbiovars gallicum and phaseoli, symbionts associated to common bean (Phaseolus vulgaris).</title>
        <authorList>
            <person name="Bustos P."/>
            <person name="Santamaria R.I."/>
            <person name="Perez-Carrascal O.M."/>
            <person name="Juarez S."/>
            <person name="Lozano L."/>
            <person name="Martinez-Flores I."/>
            <person name="Martinez-Romero E."/>
            <person name="Cevallos M."/>
            <person name="Romero D."/>
            <person name="Davila G."/>
            <person name="Gonzalez V."/>
        </authorList>
    </citation>
    <scope>NUCLEOTIDE SEQUENCE [LARGE SCALE GENOMIC DNA]</scope>
    <source>
        <strain evidence="2 3">IE4872</strain>
        <plasmid evidence="3">prgalie4872d</plasmid>
    </source>
</reference>
<name>A0A1L5NT99_9HYPH</name>
<evidence type="ECO:0000313" key="3">
    <source>
        <dbReference type="Proteomes" id="UP000184749"/>
    </source>
</evidence>
<gene>
    <name evidence="2" type="ORF">IE4872_PD00580</name>
</gene>
<evidence type="ECO:0000256" key="1">
    <source>
        <dbReference type="SAM" id="SignalP"/>
    </source>
</evidence>